<dbReference type="RefSeq" id="XP_007410333.1">
    <property type="nucleotide sequence ID" value="XM_007410271.1"/>
</dbReference>
<feature type="compositionally biased region" description="Polar residues" evidence="3">
    <location>
        <begin position="249"/>
        <end position="275"/>
    </location>
</feature>
<dbReference type="AlphaFoldDB" id="F4RMB8"/>
<keyword evidence="1" id="KW-0853">WD repeat</keyword>
<keyword evidence="5" id="KW-1185">Reference proteome</keyword>
<evidence type="ECO:0000256" key="1">
    <source>
        <dbReference type="ARBA" id="ARBA00022574"/>
    </source>
</evidence>
<evidence type="ECO:0000313" key="4">
    <source>
        <dbReference type="EMBL" id="EGG06499.1"/>
    </source>
</evidence>
<sequence length="748" mass="80752">MISTASMANAEPNRNNLAMPAAFLAPEGPYSVLVELNVQRALTDSNINSILPSGSSNNIINLGLNATANALPASTSTSGNLNNNQNPGTNPSTNVNGASASTLSGSTPVIPPVYIPAIPGVPANADGINPSVAPPAYPSAIDTIVIKFSSSQAPNLFLHPAFLSGTKYGRSRDPASVEPTISEPTLIDQADSIHSSDDPSSLQSSVGNLNPPSTHMPTNQLGGIVETHTAPPSRSTLSPMSAKTRAINFGSTLSSLSSNPTGTHSSSPLSPNSLVQISPRPRAAFKGSNSTFIKSSEGLPLSQSVLKALYGSSNTDNPESEERTFAFYTWNKTLIWTHLVAGRPIELAKLAFQSFPTCVAINQSTASAGTLDVIIGFASGDLIYFDPFCARYTRLNKGGCVSSSSVSKVVWLTRGSNYFSSSFVSSHEDGTVISWDKDREDFSGFVIEPWPRLEKSTLPIDSRAEPMVVSKLPNNIGIEKRNKLNPISHWRLSRKAIRDLSFSPDSRLCAAVSEDGCLRIIDVNAERLMGDSSMIEPRLCKKRLLDTYVSYFGALLCVCWSSDGRLIFTGGQDDLVTVYSPLDQRIVARCQGHASFVTGIAYDPWMSDDRLTRFASVSDDCKLIFWDLSSASLSRPRLLQLHSSNSRRQSMTSTVSLSLQRKRIGQIDLNSNHELGSKSNQDEDIGMFHLSPGRNEVSILQPVMVKEMSVDPLSEIKFMRDRLVTVSRSGQLKVFGRPERSLSGKLGR</sequence>
<dbReference type="GO" id="GO:0045013">
    <property type="term" value="P:carbon catabolite repression of transcription"/>
    <property type="evidence" value="ECO:0007669"/>
    <property type="project" value="TreeGrafter"/>
</dbReference>
<dbReference type="InterPro" id="IPR015943">
    <property type="entry name" value="WD40/YVTN_repeat-like_dom_sf"/>
</dbReference>
<dbReference type="STRING" id="747676.F4RMB8"/>
<dbReference type="EMBL" id="GL883108">
    <property type="protein sequence ID" value="EGG06499.1"/>
    <property type="molecule type" value="Genomic_DNA"/>
</dbReference>
<dbReference type="PANTHER" id="PTHR14107">
    <property type="entry name" value="WD REPEAT PROTEIN"/>
    <property type="match status" value="1"/>
</dbReference>
<dbReference type="Pfam" id="PF00400">
    <property type="entry name" value="WD40"/>
    <property type="match status" value="3"/>
</dbReference>
<evidence type="ECO:0000313" key="5">
    <source>
        <dbReference type="Proteomes" id="UP000001072"/>
    </source>
</evidence>
<dbReference type="SMART" id="SM00320">
    <property type="entry name" value="WD40"/>
    <property type="match status" value="4"/>
</dbReference>
<organism evidence="5">
    <name type="scientific">Melampsora larici-populina (strain 98AG31 / pathotype 3-4-7)</name>
    <name type="common">Poplar leaf rust fungus</name>
    <dbReference type="NCBI Taxonomy" id="747676"/>
    <lineage>
        <taxon>Eukaryota</taxon>
        <taxon>Fungi</taxon>
        <taxon>Dikarya</taxon>
        <taxon>Basidiomycota</taxon>
        <taxon>Pucciniomycotina</taxon>
        <taxon>Pucciniomycetes</taxon>
        <taxon>Pucciniales</taxon>
        <taxon>Melampsoraceae</taxon>
        <taxon>Melampsora</taxon>
    </lineage>
</organism>
<dbReference type="GO" id="GO:0032153">
    <property type="term" value="C:cell division site"/>
    <property type="evidence" value="ECO:0007669"/>
    <property type="project" value="TreeGrafter"/>
</dbReference>
<feature type="compositionally biased region" description="Low complexity" evidence="3">
    <location>
        <begin position="75"/>
        <end position="94"/>
    </location>
</feature>
<gene>
    <name evidence="4" type="ORF">MELLADRAFT_123435</name>
</gene>
<dbReference type="eggNOG" id="KOG2394">
    <property type="taxonomic scope" value="Eukaryota"/>
</dbReference>
<dbReference type="Proteomes" id="UP000001072">
    <property type="component" value="Unassembled WGS sequence"/>
</dbReference>
<dbReference type="InParanoid" id="F4RMB8"/>
<reference evidence="5" key="1">
    <citation type="journal article" date="2011" name="Proc. Natl. Acad. Sci. U.S.A.">
        <title>Obligate biotrophy features unraveled by the genomic analysis of rust fungi.</title>
        <authorList>
            <person name="Duplessis S."/>
            <person name="Cuomo C.A."/>
            <person name="Lin Y.-C."/>
            <person name="Aerts A."/>
            <person name="Tisserant E."/>
            <person name="Veneault-Fourrey C."/>
            <person name="Joly D.L."/>
            <person name="Hacquard S."/>
            <person name="Amselem J."/>
            <person name="Cantarel B.L."/>
            <person name="Chiu R."/>
            <person name="Coutinho P.M."/>
            <person name="Feau N."/>
            <person name="Field M."/>
            <person name="Frey P."/>
            <person name="Gelhaye E."/>
            <person name="Goldberg J."/>
            <person name="Grabherr M.G."/>
            <person name="Kodira C.D."/>
            <person name="Kohler A."/>
            <person name="Kuees U."/>
            <person name="Lindquist E.A."/>
            <person name="Lucas S.M."/>
            <person name="Mago R."/>
            <person name="Mauceli E."/>
            <person name="Morin E."/>
            <person name="Murat C."/>
            <person name="Pangilinan J.L."/>
            <person name="Park R."/>
            <person name="Pearson M."/>
            <person name="Quesneville H."/>
            <person name="Rouhier N."/>
            <person name="Sakthikumar S."/>
            <person name="Salamov A.A."/>
            <person name="Schmutz J."/>
            <person name="Selles B."/>
            <person name="Shapiro H."/>
            <person name="Tanguay P."/>
            <person name="Tuskan G.A."/>
            <person name="Henrissat B."/>
            <person name="Van de Peer Y."/>
            <person name="Rouze P."/>
            <person name="Ellis J.G."/>
            <person name="Dodds P.N."/>
            <person name="Schein J.E."/>
            <person name="Zhong S."/>
            <person name="Hamelin R.C."/>
            <person name="Grigoriev I.V."/>
            <person name="Szabo L.J."/>
            <person name="Martin F."/>
        </authorList>
    </citation>
    <scope>NUCLEOTIDE SEQUENCE [LARGE SCALE GENOMIC DNA]</scope>
    <source>
        <strain evidence="5">98AG31 / pathotype 3-4-7</strain>
    </source>
</reference>
<keyword evidence="2" id="KW-0677">Repeat</keyword>
<dbReference type="GO" id="GO:0051286">
    <property type="term" value="C:cell tip"/>
    <property type="evidence" value="ECO:0007669"/>
    <property type="project" value="TreeGrafter"/>
</dbReference>
<dbReference type="OrthoDB" id="3367at2759"/>
<protein>
    <submittedName>
        <fullName evidence="4">Catabolite repressor protein</fullName>
    </submittedName>
</protein>
<feature type="compositionally biased region" description="Polar residues" evidence="3">
    <location>
        <begin position="206"/>
        <end position="221"/>
    </location>
</feature>
<evidence type="ECO:0000256" key="2">
    <source>
        <dbReference type="ARBA" id="ARBA00022737"/>
    </source>
</evidence>
<dbReference type="InterPro" id="IPR051362">
    <property type="entry name" value="WD_repeat_creC_regulators"/>
</dbReference>
<dbReference type="InterPro" id="IPR001680">
    <property type="entry name" value="WD40_rpt"/>
</dbReference>
<dbReference type="VEuPathDB" id="FungiDB:MELLADRAFT_123435"/>
<proteinExistence type="predicted"/>
<dbReference type="FunCoup" id="F4RMB8">
    <property type="interactions" value="92"/>
</dbReference>
<dbReference type="InterPro" id="IPR036322">
    <property type="entry name" value="WD40_repeat_dom_sf"/>
</dbReference>
<dbReference type="GeneID" id="18926354"/>
<evidence type="ECO:0000256" key="3">
    <source>
        <dbReference type="SAM" id="MobiDB-lite"/>
    </source>
</evidence>
<dbReference type="PANTHER" id="PTHR14107:SF16">
    <property type="entry name" value="AT02583P"/>
    <property type="match status" value="1"/>
</dbReference>
<dbReference type="GO" id="GO:0005634">
    <property type="term" value="C:nucleus"/>
    <property type="evidence" value="ECO:0007669"/>
    <property type="project" value="TreeGrafter"/>
</dbReference>
<dbReference type="SUPFAM" id="SSF50978">
    <property type="entry name" value="WD40 repeat-like"/>
    <property type="match status" value="1"/>
</dbReference>
<feature type="compositionally biased region" description="Polar residues" evidence="3">
    <location>
        <begin position="230"/>
        <end position="241"/>
    </location>
</feature>
<dbReference type="HOGENOM" id="CLU_018692_0_0_1"/>
<dbReference type="Gene3D" id="2.130.10.10">
    <property type="entry name" value="YVTN repeat-like/Quinoprotein amine dehydrogenase"/>
    <property type="match status" value="1"/>
</dbReference>
<accession>F4RMB8</accession>
<name>F4RMB8_MELLP</name>
<feature type="region of interest" description="Disordered" evidence="3">
    <location>
        <begin position="75"/>
        <end position="101"/>
    </location>
</feature>
<feature type="region of interest" description="Disordered" evidence="3">
    <location>
        <begin position="191"/>
        <end position="275"/>
    </location>
</feature>
<dbReference type="KEGG" id="mlr:MELLADRAFT_123435"/>